<dbReference type="PANTHER" id="PTHR21461:SF16">
    <property type="entry name" value="GLYCOSYLTRANSFERASE FAMILY 92 PROTEIN RCOM_0530710"/>
    <property type="match status" value="1"/>
</dbReference>
<protein>
    <recommendedName>
        <fullName evidence="8">Glycosyltransferase family 92 protein</fullName>
        <ecNumber evidence="8">2.4.1.-</ecNumber>
    </recommendedName>
</protein>
<sequence>MDSSPEQEQPRKGKHRLPPKSVFLYFSFFLFIFFFCSSNHSFYSHPSLPSSTFATPFPLTLPIPLHVHHRIIFPDHLLLTLSHPEILPSHQLHCVYYTLLNASTNPLLLPLLSTDRYDEFRSIARCPLPGTNFSAVDLSWRGENDHRDFQVPMKATPHNWENLTYEAFLDNDTVVVFVKGLNLRPHRVSDASLFRCHFGVRNEAFWLTSKAVSAAQEVVRCALPQSIRNSPDKARGLSISVSHVRRREVAIPSVARIGGGEKTSTGKEKRFELCACTMVWNQAGSMREWVMYHAWLGVERWFIYDNNSDDGIDEVVRELEDKGYNISRVTWPWVKSQEAGFSHCVLRAKEECKWVGFFDVDEFFYFYKMQRNVLRSMVANFSSSNSVAEIRTGCHNFGPSGLTTHPKQGVAVGYTCRLRTPERHKSIVRPDLVDVSLLNVVHHFEVRKGFGSRNVPLSVAVINHYKYQVWDTFKAKFLRRVATYVVDWKEDVNIGSRDRAPGLGTQAIEPRDWRLRFCEVWDTRLKDFLLSKFCDPLTGLLPWESSSE</sequence>
<organism evidence="9 10">
    <name type="scientific">Sphenostylis stenocarpa</name>
    <dbReference type="NCBI Taxonomy" id="92480"/>
    <lineage>
        <taxon>Eukaryota</taxon>
        <taxon>Viridiplantae</taxon>
        <taxon>Streptophyta</taxon>
        <taxon>Embryophyta</taxon>
        <taxon>Tracheophyta</taxon>
        <taxon>Spermatophyta</taxon>
        <taxon>Magnoliopsida</taxon>
        <taxon>eudicotyledons</taxon>
        <taxon>Gunneridae</taxon>
        <taxon>Pentapetalae</taxon>
        <taxon>rosids</taxon>
        <taxon>fabids</taxon>
        <taxon>Fabales</taxon>
        <taxon>Fabaceae</taxon>
        <taxon>Papilionoideae</taxon>
        <taxon>50 kb inversion clade</taxon>
        <taxon>NPAAA clade</taxon>
        <taxon>indigoferoid/millettioid clade</taxon>
        <taxon>Phaseoleae</taxon>
        <taxon>Sphenostylis</taxon>
    </lineage>
</organism>
<dbReference type="Proteomes" id="UP001189624">
    <property type="component" value="Chromosome 3"/>
</dbReference>
<dbReference type="Gramene" id="rna-AYBTSS11_LOCUS9462">
    <property type="protein sequence ID" value="CAJ1939992.1"/>
    <property type="gene ID" value="gene-AYBTSS11_LOCUS9462"/>
</dbReference>
<dbReference type="InterPro" id="IPR008166">
    <property type="entry name" value="Glyco_transf_92"/>
</dbReference>
<dbReference type="EC" id="2.4.1.-" evidence="8"/>
<dbReference type="AlphaFoldDB" id="A0AA86VIL3"/>
<dbReference type="GO" id="GO:0016020">
    <property type="term" value="C:membrane"/>
    <property type="evidence" value="ECO:0007669"/>
    <property type="project" value="UniProtKB-SubCell"/>
</dbReference>
<evidence type="ECO:0000256" key="4">
    <source>
        <dbReference type="ARBA" id="ARBA00022679"/>
    </source>
</evidence>
<proteinExistence type="inferred from homology"/>
<keyword evidence="5 8" id="KW-0812">Transmembrane</keyword>
<dbReference type="PANTHER" id="PTHR21461">
    <property type="entry name" value="GLYCOSYLTRANSFERASE FAMILY 92 PROTEIN"/>
    <property type="match status" value="1"/>
</dbReference>
<feature type="transmembrane region" description="Helical" evidence="8">
    <location>
        <begin position="21"/>
        <end position="43"/>
    </location>
</feature>
<comment type="subcellular location">
    <subcellularLocation>
        <location evidence="1">Membrane</location>
        <topology evidence="1">Single-pass membrane protein</topology>
    </subcellularLocation>
</comment>
<name>A0AA86VIL3_9FABA</name>
<evidence type="ECO:0000313" key="9">
    <source>
        <dbReference type="EMBL" id="CAJ1939992.1"/>
    </source>
</evidence>
<evidence type="ECO:0000256" key="5">
    <source>
        <dbReference type="ARBA" id="ARBA00022692"/>
    </source>
</evidence>
<accession>A0AA86VIL3</accession>
<keyword evidence="7 8" id="KW-0472">Membrane</keyword>
<dbReference type="GO" id="GO:0016757">
    <property type="term" value="F:glycosyltransferase activity"/>
    <property type="evidence" value="ECO:0007669"/>
    <property type="project" value="UniProtKB-UniRule"/>
</dbReference>
<keyword evidence="4 8" id="KW-0808">Transferase</keyword>
<evidence type="ECO:0000256" key="3">
    <source>
        <dbReference type="ARBA" id="ARBA00022676"/>
    </source>
</evidence>
<dbReference type="Pfam" id="PF01697">
    <property type="entry name" value="Glyco_transf_92"/>
    <property type="match status" value="1"/>
</dbReference>
<reference evidence="9" key="1">
    <citation type="submission" date="2023-10" db="EMBL/GenBank/DDBJ databases">
        <authorList>
            <person name="Domelevo Entfellner J.-B."/>
        </authorList>
    </citation>
    <scope>NUCLEOTIDE SEQUENCE</scope>
</reference>
<keyword evidence="6 8" id="KW-1133">Transmembrane helix</keyword>
<keyword evidence="10" id="KW-1185">Reference proteome</keyword>
<evidence type="ECO:0000256" key="2">
    <source>
        <dbReference type="ARBA" id="ARBA00007647"/>
    </source>
</evidence>
<evidence type="ECO:0000313" key="10">
    <source>
        <dbReference type="Proteomes" id="UP001189624"/>
    </source>
</evidence>
<evidence type="ECO:0000256" key="6">
    <source>
        <dbReference type="ARBA" id="ARBA00022989"/>
    </source>
</evidence>
<dbReference type="EMBL" id="OY731400">
    <property type="protein sequence ID" value="CAJ1939992.1"/>
    <property type="molecule type" value="Genomic_DNA"/>
</dbReference>
<evidence type="ECO:0000256" key="7">
    <source>
        <dbReference type="ARBA" id="ARBA00023136"/>
    </source>
</evidence>
<evidence type="ECO:0000256" key="8">
    <source>
        <dbReference type="RuleBase" id="RU366017"/>
    </source>
</evidence>
<evidence type="ECO:0000256" key="1">
    <source>
        <dbReference type="ARBA" id="ARBA00004167"/>
    </source>
</evidence>
<dbReference type="GO" id="GO:0005794">
    <property type="term" value="C:Golgi apparatus"/>
    <property type="evidence" value="ECO:0007669"/>
    <property type="project" value="EnsemblPlants"/>
</dbReference>
<keyword evidence="3 8" id="KW-0328">Glycosyltransferase</keyword>
<comment type="similarity">
    <text evidence="2 8">Belongs to the glycosyltransferase 92 family.</text>
</comment>
<gene>
    <name evidence="9" type="ORF">AYBTSS11_LOCUS9462</name>
</gene>